<protein>
    <submittedName>
        <fullName evidence="2">Uncharacterized membrane protein</fullName>
    </submittedName>
</protein>
<keyword evidence="3" id="KW-1185">Reference proteome</keyword>
<gene>
    <name evidence="2" type="ORF">SAMN05444359_1058</name>
</gene>
<feature type="transmembrane region" description="Helical" evidence="1">
    <location>
        <begin position="112"/>
        <end position="133"/>
    </location>
</feature>
<evidence type="ECO:0000256" key="1">
    <source>
        <dbReference type="SAM" id="Phobius"/>
    </source>
</evidence>
<dbReference type="RefSeq" id="WP_090166217.1">
    <property type="nucleotide sequence ID" value="NZ_FOFB01000005.1"/>
</dbReference>
<keyword evidence="1" id="KW-1133">Transmembrane helix</keyword>
<dbReference type="InterPro" id="IPR018723">
    <property type="entry name" value="DUF2254_membrane"/>
</dbReference>
<sequence>MQKLYRRIITWGKSAVRSIAFLPVPMMLTGLLLGIGLFYFETNTELSARVAEKFPALMIKSQETARSILSIFIGGLITLVVFTFTQLMSLFNQVANSYSPRLLPLFTGDRSLQFTMGFYLGTIVMTLIVLLSIRSDEAGYVPNLSVLLCIISGVASLMIFVYFVTNISGKIRVDAIIERVYRQGVDAVKKERTAKGFSEQSLPEEVVNWPVIPSPIDGFLGSVDYAKLSELAKTFNTRLYICTEKGEYIPKGLPLLQCEDSLEEHQVQQLIEAVSPIAQKFGDWYLPPVRLLVDIALKAMSPGINDPGTAINVIERLTGLLNRLMHTPIHNHYQSEAGGEVWMSKRNFQSILMEVMQQLRTYCKEDTLVTRRLFRMLYQLYSETGNHHRNKEIVLEEIRYLLADSRQHISHAGDRRSIAQDIRYHRRQSQRYLHKMDFLTE</sequence>
<accession>A0A1H9CUZ6</accession>
<keyword evidence="1" id="KW-0472">Membrane</keyword>
<feature type="transmembrane region" description="Helical" evidence="1">
    <location>
        <begin position="20"/>
        <end position="40"/>
    </location>
</feature>
<dbReference type="EMBL" id="FOFB01000005">
    <property type="protein sequence ID" value="SEQ04398.1"/>
    <property type="molecule type" value="Genomic_DNA"/>
</dbReference>
<feature type="transmembrane region" description="Helical" evidence="1">
    <location>
        <begin position="145"/>
        <end position="164"/>
    </location>
</feature>
<proteinExistence type="predicted"/>
<keyword evidence="1" id="KW-0812">Transmembrane</keyword>
<dbReference type="Proteomes" id="UP000199021">
    <property type="component" value="Unassembled WGS sequence"/>
</dbReference>
<dbReference type="Pfam" id="PF10011">
    <property type="entry name" value="DUF2254"/>
    <property type="match status" value="1"/>
</dbReference>
<evidence type="ECO:0000313" key="2">
    <source>
        <dbReference type="EMBL" id="SEQ04398.1"/>
    </source>
</evidence>
<evidence type="ECO:0000313" key="3">
    <source>
        <dbReference type="Proteomes" id="UP000199021"/>
    </source>
</evidence>
<dbReference type="InParanoid" id="A0A1H9CUZ6"/>
<feature type="transmembrane region" description="Helical" evidence="1">
    <location>
        <begin position="68"/>
        <end position="91"/>
    </location>
</feature>
<dbReference type="AlphaFoldDB" id="A0A1H9CUZ6"/>
<reference evidence="3" key="1">
    <citation type="submission" date="2016-10" db="EMBL/GenBank/DDBJ databases">
        <authorList>
            <person name="Varghese N."/>
            <person name="Submissions S."/>
        </authorList>
    </citation>
    <scope>NUCLEOTIDE SEQUENCE [LARGE SCALE GENOMIC DNA]</scope>
    <source>
        <strain evidence="3">DSM 24740</strain>
    </source>
</reference>
<dbReference type="OrthoDB" id="2955631at2"/>
<dbReference type="STRING" id="478744.SAMN05444359_1058"/>
<name>A0A1H9CUZ6_9BACT</name>
<organism evidence="2 3">
    <name type="scientific">Neolewinella agarilytica</name>
    <dbReference type="NCBI Taxonomy" id="478744"/>
    <lineage>
        <taxon>Bacteria</taxon>
        <taxon>Pseudomonadati</taxon>
        <taxon>Bacteroidota</taxon>
        <taxon>Saprospiria</taxon>
        <taxon>Saprospirales</taxon>
        <taxon>Lewinellaceae</taxon>
        <taxon>Neolewinella</taxon>
    </lineage>
</organism>